<organism evidence="2 3">
    <name type="scientific">Haloarcula vallismortis</name>
    <name type="common">Halobacterium vallismortis</name>
    <dbReference type="NCBI Taxonomy" id="28442"/>
    <lineage>
        <taxon>Archaea</taxon>
        <taxon>Methanobacteriati</taxon>
        <taxon>Methanobacteriota</taxon>
        <taxon>Stenosarchaea group</taxon>
        <taxon>Halobacteria</taxon>
        <taxon>Halobacteriales</taxon>
        <taxon>Haloarculaceae</taxon>
        <taxon>Haloarcula</taxon>
    </lineage>
</organism>
<dbReference type="Proteomes" id="UP000182573">
    <property type="component" value="Unassembled WGS sequence"/>
</dbReference>
<dbReference type="RefSeq" id="WP_049919874.1">
    <property type="nucleotide sequence ID" value="NZ_FNOF01000012.1"/>
</dbReference>
<evidence type="ECO:0000313" key="2">
    <source>
        <dbReference type="EMBL" id="SDX04438.1"/>
    </source>
</evidence>
<dbReference type="InterPro" id="IPR056613">
    <property type="entry name" value="DUF7287"/>
</dbReference>
<reference evidence="2 3" key="1">
    <citation type="submission" date="2016-10" db="EMBL/GenBank/DDBJ databases">
        <authorList>
            <person name="de Groot N.N."/>
        </authorList>
    </citation>
    <scope>NUCLEOTIDE SEQUENCE [LARGE SCALE GENOMIC DNA]</scope>
    <source>
        <strain evidence="2 3">DSM 3756</strain>
    </source>
</reference>
<proteinExistence type="predicted"/>
<dbReference type="EMBL" id="FNOF01000012">
    <property type="protein sequence ID" value="SDX04438.1"/>
    <property type="molecule type" value="Genomic_DNA"/>
</dbReference>
<keyword evidence="1" id="KW-0472">Membrane</keyword>
<dbReference type="STRING" id="28442.SAMN05443574_112119"/>
<protein>
    <submittedName>
        <fullName evidence="2">Uncharacterized protein</fullName>
    </submittedName>
</protein>
<name>A0A1H2YI08_HALVA</name>
<evidence type="ECO:0000313" key="3">
    <source>
        <dbReference type="Proteomes" id="UP000182573"/>
    </source>
</evidence>
<dbReference type="AlphaFoldDB" id="A0A1H2YI08"/>
<dbReference type="Pfam" id="PF23958">
    <property type="entry name" value="DUF7287"/>
    <property type="match status" value="1"/>
</dbReference>
<evidence type="ECO:0000256" key="1">
    <source>
        <dbReference type="SAM" id="Phobius"/>
    </source>
</evidence>
<keyword evidence="1" id="KW-0812">Transmembrane</keyword>
<sequence length="201" mass="21571">MNRRRNETQSTNRRVTRLLWTGGHHRGQTTLDFAIGMSLFLSVLIFIFLFIPGLLSPFSAGVQEETVTTDRVADGLTMGMLGSPQQPYVLDEHCTQEFFAGNAPPSECGYESGGSTEERVGLDPVRENVNVTIRGNATATAASDETLCWDGSSEELVEAGAGCGTTLTTGGNPPTNNDASVTALRVVSLNGQDVTVRVVMW</sequence>
<accession>A0A1H2YI08</accession>
<keyword evidence="1" id="KW-1133">Transmembrane helix</keyword>
<gene>
    <name evidence="2" type="ORF">SAMN05443574_112119</name>
</gene>
<feature type="transmembrane region" description="Helical" evidence="1">
    <location>
        <begin position="33"/>
        <end position="55"/>
    </location>
</feature>